<name>A0A917Z7Z7_9GAMM</name>
<protein>
    <submittedName>
        <fullName evidence="1">Uncharacterized protein</fullName>
    </submittedName>
</protein>
<reference evidence="1 2" key="1">
    <citation type="journal article" date="2014" name="Int. J. Syst. Evol. Microbiol.">
        <title>Complete genome sequence of Corynebacterium casei LMG S-19264T (=DSM 44701T), isolated from a smear-ripened cheese.</title>
        <authorList>
            <consortium name="US DOE Joint Genome Institute (JGI-PGF)"/>
            <person name="Walter F."/>
            <person name="Albersmeier A."/>
            <person name="Kalinowski J."/>
            <person name="Ruckert C."/>
        </authorList>
    </citation>
    <scope>NUCLEOTIDE SEQUENCE [LARGE SCALE GENOMIC DNA]</scope>
    <source>
        <strain evidence="1 2">CGMCC 1.7286</strain>
    </source>
</reference>
<comment type="caution">
    <text evidence="1">The sequence shown here is derived from an EMBL/GenBank/DDBJ whole genome shotgun (WGS) entry which is preliminary data.</text>
</comment>
<accession>A0A917Z7Z7</accession>
<evidence type="ECO:0000313" key="1">
    <source>
        <dbReference type="EMBL" id="GGO77653.1"/>
    </source>
</evidence>
<proteinExistence type="predicted"/>
<dbReference type="AlphaFoldDB" id="A0A917Z7Z7"/>
<gene>
    <name evidence="1" type="ORF">GCM10011348_07700</name>
</gene>
<dbReference type="EMBL" id="BMLT01000002">
    <property type="protein sequence ID" value="GGO77653.1"/>
    <property type="molecule type" value="Genomic_DNA"/>
</dbReference>
<evidence type="ECO:0000313" key="2">
    <source>
        <dbReference type="Proteomes" id="UP000599578"/>
    </source>
</evidence>
<sequence>MDEIKPPICHFSEPFSHASAAVGRGRYKWVRTSLYTVSFNASTEPEEFIGSIVANTGDCTGFSDLCKTDLAASCYLLIDASVEVSR</sequence>
<dbReference type="RefSeq" id="WP_188858498.1">
    <property type="nucleotide sequence ID" value="NZ_BMLT01000002.1"/>
</dbReference>
<dbReference type="Proteomes" id="UP000599578">
    <property type="component" value="Unassembled WGS sequence"/>
</dbReference>
<organism evidence="1 2">
    <name type="scientific">Marinobacterium nitratireducens</name>
    <dbReference type="NCBI Taxonomy" id="518897"/>
    <lineage>
        <taxon>Bacteria</taxon>
        <taxon>Pseudomonadati</taxon>
        <taxon>Pseudomonadota</taxon>
        <taxon>Gammaproteobacteria</taxon>
        <taxon>Oceanospirillales</taxon>
        <taxon>Oceanospirillaceae</taxon>
        <taxon>Marinobacterium</taxon>
    </lineage>
</organism>
<keyword evidence="2" id="KW-1185">Reference proteome</keyword>